<proteinExistence type="predicted"/>
<sequence>MESGAHLRSAGFYLRFSSSARFEQDLSDEQEWCATRLVVGRGDTAAAGRAESGGARTELDGGRSFLGSRRQALFLERERRQGKGKGGRELSIIPHSCRGVLLEAGMIRN</sequence>
<dbReference type="EMBL" id="OZ034813">
    <property type="protein sequence ID" value="CAL1354954.1"/>
    <property type="molecule type" value="Genomic_DNA"/>
</dbReference>
<dbReference type="AlphaFoldDB" id="A0AAV2CEL2"/>
<dbReference type="Proteomes" id="UP001497516">
    <property type="component" value="Chromosome 1"/>
</dbReference>
<organism evidence="1 2">
    <name type="scientific">Linum trigynum</name>
    <dbReference type="NCBI Taxonomy" id="586398"/>
    <lineage>
        <taxon>Eukaryota</taxon>
        <taxon>Viridiplantae</taxon>
        <taxon>Streptophyta</taxon>
        <taxon>Embryophyta</taxon>
        <taxon>Tracheophyta</taxon>
        <taxon>Spermatophyta</taxon>
        <taxon>Magnoliopsida</taxon>
        <taxon>eudicotyledons</taxon>
        <taxon>Gunneridae</taxon>
        <taxon>Pentapetalae</taxon>
        <taxon>rosids</taxon>
        <taxon>fabids</taxon>
        <taxon>Malpighiales</taxon>
        <taxon>Linaceae</taxon>
        <taxon>Linum</taxon>
    </lineage>
</organism>
<keyword evidence="2" id="KW-1185">Reference proteome</keyword>
<protein>
    <submittedName>
        <fullName evidence="1">Uncharacterized protein</fullName>
    </submittedName>
</protein>
<reference evidence="1 2" key="1">
    <citation type="submission" date="2024-04" db="EMBL/GenBank/DDBJ databases">
        <authorList>
            <person name="Fracassetti M."/>
        </authorList>
    </citation>
    <scope>NUCLEOTIDE SEQUENCE [LARGE SCALE GENOMIC DNA]</scope>
</reference>
<evidence type="ECO:0000313" key="2">
    <source>
        <dbReference type="Proteomes" id="UP001497516"/>
    </source>
</evidence>
<accession>A0AAV2CEL2</accession>
<gene>
    <name evidence="1" type="ORF">LTRI10_LOCUS2736</name>
</gene>
<evidence type="ECO:0000313" key="1">
    <source>
        <dbReference type="EMBL" id="CAL1354954.1"/>
    </source>
</evidence>
<name>A0AAV2CEL2_9ROSI</name>